<comment type="subcellular location">
    <subcellularLocation>
        <location evidence="5">Cell membrane</location>
        <topology evidence="5">Multi-pass membrane protein</topology>
    </subcellularLocation>
    <subcellularLocation>
        <location evidence="1">Membrane</location>
        <topology evidence="1">Multi-pass membrane protein</topology>
    </subcellularLocation>
</comment>
<dbReference type="PROSITE" id="PS51012">
    <property type="entry name" value="ABC_TM2"/>
    <property type="match status" value="1"/>
</dbReference>
<dbReference type="Proteomes" id="UP000221024">
    <property type="component" value="Unassembled WGS sequence"/>
</dbReference>
<organism evidence="7 8">
    <name type="scientific">Longimonas halophila</name>
    <dbReference type="NCBI Taxonomy" id="1469170"/>
    <lineage>
        <taxon>Bacteria</taxon>
        <taxon>Pseudomonadati</taxon>
        <taxon>Rhodothermota</taxon>
        <taxon>Rhodothermia</taxon>
        <taxon>Rhodothermales</taxon>
        <taxon>Salisaetaceae</taxon>
        <taxon>Longimonas</taxon>
    </lineage>
</organism>
<dbReference type="InterPro" id="IPR013525">
    <property type="entry name" value="ABC2_TM"/>
</dbReference>
<feature type="transmembrane region" description="Helical" evidence="5">
    <location>
        <begin position="174"/>
        <end position="193"/>
    </location>
</feature>
<dbReference type="PANTHER" id="PTHR43077">
    <property type="entry name" value="TRANSPORT PERMEASE YVFS-RELATED"/>
    <property type="match status" value="1"/>
</dbReference>
<dbReference type="RefSeq" id="WP_098061852.1">
    <property type="nucleotide sequence ID" value="NZ_PDEP01000005.1"/>
</dbReference>
<evidence type="ECO:0000313" key="8">
    <source>
        <dbReference type="Proteomes" id="UP000221024"/>
    </source>
</evidence>
<feature type="transmembrane region" description="Helical" evidence="5">
    <location>
        <begin position="228"/>
        <end position="253"/>
    </location>
</feature>
<evidence type="ECO:0000313" key="7">
    <source>
        <dbReference type="EMBL" id="PEN07663.1"/>
    </source>
</evidence>
<feature type="transmembrane region" description="Helical" evidence="5">
    <location>
        <begin position="64"/>
        <end position="85"/>
    </location>
</feature>
<dbReference type="OrthoDB" id="9788252at2"/>
<gene>
    <name evidence="7" type="ORF">CRI93_06685</name>
</gene>
<evidence type="ECO:0000256" key="2">
    <source>
        <dbReference type="ARBA" id="ARBA00022692"/>
    </source>
</evidence>
<keyword evidence="5" id="KW-1003">Cell membrane</keyword>
<keyword evidence="5" id="KW-0813">Transport</keyword>
<keyword evidence="4 5" id="KW-0472">Membrane</keyword>
<name>A0A2H3NQ00_9BACT</name>
<sequence>MPTALLTIAALCRREILKFVRDRSRVAGVLVQPLAFWLLLGLGFQGAFQMPNSPVGAVGYVEFLFPGILALVLLFTAIFSTISIVEERASGFLQTVLIAPTSRTAIVLGNALGGTLLASVQALLFVAVWPWVGPGLTVGGVLYVTAICLGVGIGFTALGSAIAWRTDTTRGFHAIMNLFLLPLWFLSSAMFPLDSAAPGLRELMYANPVSYAVSGLRHGLYPDPPAVLADPALCMAITWGFAAVMVGIAVWSVHRPLYQTA</sequence>
<evidence type="ECO:0000256" key="3">
    <source>
        <dbReference type="ARBA" id="ARBA00022989"/>
    </source>
</evidence>
<keyword evidence="2 5" id="KW-0812">Transmembrane</keyword>
<evidence type="ECO:0000256" key="1">
    <source>
        <dbReference type="ARBA" id="ARBA00004141"/>
    </source>
</evidence>
<keyword evidence="8" id="KW-1185">Reference proteome</keyword>
<comment type="similarity">
    <text evidence="5">Belongs to the ABC-2 integral membrane protein family.</text>
</comment>
<accession>A0A2H3NQ00</accession>
<dbReference type="InterPro" id="IPR047817">
    <property type="entry name" value="ABC2_TM_bact-type"/>
</dbReference>
<dbReference type="AlphaFoldDB" id="A0A2H3NQ00"/>
<proteinExistence type="inferred from homology"/>
<evidence type="ECO:0000256" key="4">
    <source>
        <dbReference type="ARBA" id="ARBA00023136"/>
    </source>
</evidence>
<dbReference type="InterPro" id="IPR000412">
    <property type="entry name" value="ABC_2_transport"/>
</dbReference>
<comment type="caution">
    <text evidence="7">The sequence shown here is derived from an EMBL/GenBank/DDBJ whole genome shotgun (WGS) entry which is preliminary data.</text>
</comment>
<dbReference type="PIRSF" id="PIRSF006648">
    <property type="entry name" value="DrrB"/>
    <property type="match status" value="1"/>
</dbReference>
<dbReference type="PANTHER" id="PTHR43077:SF10">
    <property type="entry name" value="TRANSPORT PERMEASE PROTEIN"/>
    <property type="match status" value="1"/>
</dbReference>
<feature type="transmembrane region" description="Helical" evidence="5">
    <location>
        <begin position="26"/>
        <end position="44"/>
    </location>
</feature>
<feature type="domain" description="ABC transmembrane type-2" evidence="6">
    <location>
        <begin position="24"/>
        <end position="256"/>
    </location>
</feature>
<reference evidence="7 8" key="1">
    <citation type="submission" date="2017-10" db="EMBL/GenBank/DDBJ databases">
        <title>Draft genome of Longimonas halophila.</title>
        <authorList>
            <person name="Goh K.M."/>
            <person name="Shamsir M.S."/>
            <person name="Lim S.W."/>
        </authorList>
    </citation>
    <scope>NUCLEOTIDE SEQUENCE [LARGE SCALE GENOMIC DNA]</scope>
    <source>
        <strain evidence="7 8">KCTC 42399</strain>
    </source>
</reference>
<dbReference type="GO" id="GO:0140359">
    <property type="term" value="F:ABC-type transporter activity"/>
    <property type="evidence" value="ECO:0007669"/>
    <property type="project" value="InterPro"/>
</dbReference>
<feature type="transmembrane region" description="Helical" evidence="5">
    <location>
        <begin position="141"/>
        <end position="162"/>
    </location>
</feature>
<evidence type="ECO:0000259" key="6">
    <source>
        <dbReference type="PROSITE" id="PS51012"/>
    </source>
</evidence>
<protein>
    <recommendedName>
        <fullName evidence="5">Transport permease protein</fullName>
    </recommendedName>
</protein>
<dbReference type="GO" id="GO:0043190">
    <property type="term" value="C:ATP-binding cassette (ABC) transporter complex"/>
    <property type="evidence" value="ECO:0007669"/>
    <property type="project" value="InterPro"/>
</dbReference>
<feature type="transmembrane region" description="Helical" evidence="5">
    <location>
        <begin position="106"/>
        <end position="129"/>
    </location>
</feature>
<dbReference type="InterPro" id="IPR051328">
    <property type="entry name" value="T7SS_ABC-Transporter"/>
</dbReference>
<keyword evidence="3 5" id="KW-1133">Transmembrane helix</keyword>
<evidence type="ECO:0000256" key="5">
    <source>
        <dbReference type="RuleBase" id="RU361157"/>
    </source>
</evidence>
<dbReference type="Pfam" id="PF01061">
    <property type="entry name" value="ABC2_membrane"/>
    <property type="match status" value="1"/>
</dbReference>
<dbReference type="EMBL" id="PDEP01000005">
    <property type="protein sequence ID" value="PEN07663.1"/>
    <property type="molecule type" value="Genomic_DNA"/>
</dbReference>